<gene>
    <name evidence="1" type="ORF">H9649_17585</name>
</gene>
<keyword evidence="1" id="KW-0031">Aminopeptidase</keyword>
<evidence type="ECO:0000313" key="2">
    <source>
        <dbReference type="Proteomes" id="UP000626786"/>
    </source>
</evidence>
<dbReference type="Proteomes" id="UP000626786">
    <property type="component" value="Unassembled WGS sequence"/>
</dbReference>
<dbReference type="EMBL" id="JACSQN010000031">
    <property type="protein sequence ID" value="MBD7986384.1"/>
    <property type="molecule type" value="Genomic_DNA"/>
</dbReference>
<sequence>MTIDNRIPSFLTMFDSKKQLTLADLEEYFSENELIFEDYFPIHCPKTKERLLMAIDKYDDKIQDIRTISNTLPSIVEEVEKRFQKVFQLDLALRHVLMVGTFGSNAFVTRDDRRKIFLAVEKLSAKREHLEVIVAHEIGHVTHFALATRQGLDWSTVEWGHGLTTLFTEGAATYISKKIVPGLQESVYFTYDDAGDPWVTCYEENKSEIKRRFLADVAEEWDMVKEKEWFRLRGGNYFGYERLGYLLGTDYVEQLVEKLGEEEALTFWNGNDVKADILQWLDKEEVV</sequence>
<name>A0ABR8UFI3_9BACL</name>
<organism evidence="1 2">
    <name type="scientific">Sporosarcina quadrami</name>
    <dbReference type="NCBI Taxonomy" id="2762234"/>
    <lineage>
        <taxon>Bacteria</taxon>
        <taxon>Bacillati</taxon>
        <taxon>Bacillota</taxon>
        <taxon>Bacilli</taxon>
        <taxon>Bacillales</taxon>
        <taxon>Caryophanaceae</taxon>
        <taxon>Sporosarcina</taxon>
    </lineage>
</organism>
<dbReference type="GO" id="GO:0004177">
    <property type="term" value="F:aminopeptidase activity"/>
    <property type="evidence" value="ECO:0007669"/>
    <property type="project" value="UniProtKB-KW"/>
</dbReference>
<dbReference type="InterPro" id="IPR043754">
    <property type="entry name" value="DUF5700"/>
</dbReference>
<dbReference type="RefSeq" id="WP_191696210.1">
    <property type="nucleotide sequence ID" value="NZ_JACSQN010000031.1"/>
</dbReference>
<evidence type="ECO:0000313" key="1">
    <source>
        <dbReference type="EMBL" id="MBD7986384.1"/>
    </source>
</evidence>
<proteinExistence type="predicted"/>
<keyword evidence="1" id="KW-0645">Protease</keyword>
<accession>A0ABR8UFI3</accession>
<comment type="caution">
    <text evidence="1">The sequence shown here is derived from an EMBL/GenBank/DDBJ whole genome shotgun (WGS) entry which is preliminary data.</text>
</comment>
<keyword evidence="1" id="KW-0378">Hydrolase</keyword>
<keyword evidence="2" id="KW-1185">Reference proteome</keyword>
<protein>
    <submittedName>
        <fullName evidence="1">Aminopeptidase</fullName>
    </submittedName>
</protein>
<dbReference type="Pfam" id="PF18958">
    <property type="entry name" value="DUF5700"/>
    <property type="match status" value="1"/>
</dbReference>
<reference evidence="1 2" key="1">
    <citation type="submission" date="2020-08" db="EMBL/GenBank/DDBJ databases">
        <title>A Genomic Blueprint of the Chicken Gut Microbiome.</title>
        <authorList>
            <person name="Gilroy R."/>
            <person name="Ravi A."/>
            <person name="Getino M."/>
            <person name="Pursley I."/>
            <person name="Horton D.L."/>
            <person name="Alikhan N.-F."/>
            <person name="Baker D."/>
            <person name="Gharbi K."/>
            <person name="Hall N."/>
            <person name="Watson M."/>
            <person name="Adriaenssens E.M."/>
            <person name="Foster-Nyarko E."/>
            <person name="Jarju S."/>
            <person name="Secka A."/>
            <person name="Antonio M."/>
            <person name="Oren A."/>
            <person name="Chaudhuri R."/>
            <person name="La Ragione R.M."/>
            <person name="Hildebrand F."/>
            <person name="Pallen M.J."/>
        </authorList>
    </citation>
    <scope>NUCLEOTIDE SEQUENCE [LARGE SCALE GENOMIC DNA]</scope>
    <source>
        <strain evidence="1 2">Sa2YVA2</strain>
    </source>
</reference>